<protein>
    <submittedName>
        <fullName evidence="3">Uncharacterized protein</fullName>
    </submittedName>
</protein>
<feature type="chain" id="PRO_5045042086" evidence="2">
    <location>
        <begin position="24"/>
        <end position="190"/>
    </location>
</feature>
<dbReference type="PANTHER" id="PTHR33728">
    <property type="entry name" value="CTTNBP 2 AMINO-TERMINAL-LIKE PROTEIN"/>
    <property type="match status" value="1"/>
</dbReference>
<evidence type="ECO:0000256" key="2">
    <source>
        <dbReference type="SAM" id="SignalP"/>
    </source>
</evidence>
<sequence length="190" mass="20816">MYVTPSLSLLLAWLSQEHNTVNAANKKYQNNDMRELESFKMTSLYQNLQWPPVGAPTNIRQEEPWRSQFNDPVNAVSFGFIATAILISMFIVMAIFEMLIRATTTNSHSSPGQVLSDLESRVGLNGLAFSKFGCESPKASVYSKGVSVLMPGDNVPTFIAYHAPVPVPVPALADKKSNTPSSSSNSIQEC</sequence>
<keyword evidence="2" id="KW-0732">Signal</keyword>
<evidence type="ECO:0000256" key="1">
    <source>
        <dbReference type="SAM" id="Phobius"/>
    </source>
</evidence>
<evidence type="ECO:0000313" key="4">
    <source>
        <dbReference type="Proteomes" id="UP000824890"/>
    </source>
</evidence>
<dbReference type="Proteomes" id="UP000824890">
    <property type="component" value="Unassembled WGS sequence"/>
</dbReference>
<keyword evidence="4" id="KW-1185">Reference proteome</keyword>
<comment type="caution">
    <text evidence="3">The sequence shown here is derived from an EMBL/GenBank/DDBJ whole genome shotgun (WGS) entry which is preliminary data.</text>
</comment>
<feature type="transmembrane region" description="Helical" evidence="1">
    <location>
        <begin position="75"/>
        <end position="100"/>
    </location>
</feature>
<gene>
    <name evidence="3" type="ORF">HID58_002621</name>
</gene>
<reference evidence="3 4" key="1">
    <citation type="submission" date="2021-05" db="EMBL/GenBank/DDBJ databases">
        <title>Genome Assembly of Synthetic Allotetraploid Brassica napus Reveals Homoeologous Exchanges between Subgenomes.</title>
        <authorList>
            <person name="Davis J.T."/>
        </authorList>
    </citation>
    <scope>NUCLEOTIDE SEQUENCE [LARGE SCALE GENOMIC DNA]</scope>
    <source>
        <strain evidence="4">cv. Da-Ae</strain>
        <tissue evidence="3">Seedling</tissue>
    </source>
</reference>
<name>A0ABQ8EN17_BRANA</name>
<keyword evidence="1" id="KW-0812">Transmembrane</keyword>
<dbReference type="PANTHER" id="PTHR33728:SF11">
    <property type="entry name" value="(RAPE) HYPOTHETICAL PROTEIN"/>
    <property type="match status" value="1"/>
</dbReference>
<organism evidence="3 4">
    <name type="scientific">Brassica napus</name>
    <name type="common">Rape</name>
    <dbReference type="NCBI Taxonomy" id="3708"/>
    <lineage>
        <taxon>Eukaryota</taxon>
        <taxon>Viridiplantae</taxon>
        <taxon>Streptophyta</taxon>
        <taxon>Embryophyta</taxon>
        <taxon>Tracheophyta</taxon>
        <taxon>Spermatophyta</taxon>
        <taxon>Magnoliopsida</taxon>
        <taxon>eudicotyledons</taxon>
        <taxon>Gunneridae</taxon>
        <taxon>Pentapetalae</taxon>
        <taxon>rosids</taxon>
        <taxon>malvids</taxon>
        <taxon>Brassicales</taxon>
        <taxon>Brassicaceae</taxon>
        <taxon>Brassiceae</taxon>
        <taxon>Brassica</taxon>
    </lineage>
</organism>
<accession>A0ABQ8EN17</accession>
<keyword evidence="1" id="KW-1133">Transmembrane helix</keyword>
<proteinExistence type="predicted"/>
<evidence type="ECO:0000313" key="3">
    <source>
        <dbReference type="EMBL" id="KAH0942984.1"/>
    </source>
</evidence>
<dbReference type="EMBL" id="JAGKQM010000001">
    <property type="protein sequence ID" value="KAH0942984.1"/>
    <property type="molecule type" value="Genomic_DNA"/>
</dbReference>
<keyword evidence="1" id="KW-0472">Membrane</keyword>
<feature type="signal peptide" evidence="2">
    <location>
        <begin position="1"/>
        <end position="23"/>
    </location>
</feature>